<dbReference type="AlphaFoldDB" id="D7DJ53"/>
<evidence type="ECO:0000313" key="10">
    <source>
        <dbReference type="EMBL" id="ADI30088.1"/>
    </source>
</evidence>
<protein>
    <recommendedName>
        <fullName evidence="3 5">Flagellar hook protein FlgE</fullName>
    </recommendedName>
</protein>
<dbReference type="HOGENOM" id="CLU_013687_2_0_4"/>
<dbReference type="InterPro" id="IPR053967">
    <property type="entry name" value="LlgE_F_G-like_D1"/>
</dbReference>
<dbReference type="KEGG" id="meh:M301_1708"/>
<dbReference type="PROSITE" id="PS00588">
    <property type="entry name" value="FLAGELLA_BB_ROD"/>
    <property type="match status" value="1"/>
</dbReference>
<dbReference type="OrthoDB" id="8578401at2"/>
<dbReference type="PANTHER" id="PTHR30435">
    <property type="entry name" value="FLAGELLAR PROTEIN"/>
    <property type="match status" value="1"/>
</dbReference>
<sequence>MSFQQGLSGLNAASKQLEVIGNNVANANTVGFKQSRAEFADVFANSLTGGGGTQIGIGTNLSTVAQQFTQGNVTSTNNSLDIAINGGGFFRMTNNGAVTYSRNGQFKMDKDGYIVDSASKHLTGYAADTTGAIQKGAPVDLKINTADLQPKATAKIVGLVNLDSRKATPAVTPFSPTDPTTYTDSTAVTVFDSLGNSHTLQTYFVKDPAPNVWKVFTTADGISTTTLPTPTTTLTFPATGTGLGPTPATPTAVTFAPLNPPIPPATTPTIPTGAAPVTLTIDYSASTQFGSNYSINSLTQDGYTSGRLAGFNTGADGIITGRYSNGQSRALGQVVLSSFANPNGLQSLGGNAWSESSTSGTPLTGVPNTGTLGVLQSSAVEDSNTDLTAELVNMITAQRYYQANAQTIKTQDQVLQTLVNLR</sequence>
<dbReference type="Gene3D" id="2.60.98.20">
    <property type="entry name" value="Flagellar hook protein FlgE"/>
    <property type="match status" value="1"/>
</dbReference>
<evidence type="ECO:0000313" key="11">
    <source>
        <dbReference type="Proteomes" id="UP000000383"/>
    </source>
</evidence>
<dbReference type="NCBIfam" id="NF004238">
    <property type="entry name" value="PRK05682.1-1"/>
    <property type="match status" value="1"/>
</dbReference>
<feature type="domain" description="Flagellar basal-body/hook protein C-terminal" evidence="7">
    <location>
        <begin position="376"/>
        <end position="421"/>
    </location>
</feature>
<dbReference type="SUPFAM" id="SSF117143">
    <property type="entry name" value="Flagellar hook protein flgE"/>
    <property type="match status" value="1"/>
</dbReference>
<name>D7DJ53_METV0</name>
<comment type="function">
    <text evidence="5">A flexible structure which links the flagellar filament to the drive apparatus in the basal body.</text>
</comment>
<dbReference type="InterPro" id="IPR037058">
    <property type="entry name" value="Falgellar_hook_FlgE_sf"/>
</dbReference>
<gene>
    <name evidence="10" type="ordered locus">M301_1708</name>
</gene>
<dbReference type="GO" id="GO:0009424">
    <property type="term" value="C:bacterial-type flagellum hook"/>
    <property type="evidence" value="ECO:0007669"/>
    <property type="project" value="TreeGrafter"/>
</dbReference>
<keyword evidence="11" id="KW-1185">Reference proteome</keyword>
<keyword evidence="4 5" id="KW-0975">Bacterial flagellum</keyword>
<evidence type="ECO:0000259" key="8">
    <source>
        <dbReference type="Pfam" id="PF07559"/>
    </source>
</evidence>
<evidence type="ECO:0000259" key="9">
    <source>
        <dbReference type="Pfam" id="PF22692"/>
    </source>
</evidence>
<dbReference type="eggNOG" id="COG1749">
    <property type="taxonomic scope" value="Bacteria"/>
</dbReference>
<dbReference type="RefSeq" id="WP_013148400.1">
    <property type="nucleotide sequence ID" value="NC_014207.1"/>
</dbReference>
<dbReference type="NCBIfam" id="TIGR03506">
    <property type="entry name" value="FlgEFG_subfam"/>
    <property type="match status" value="1"/>
</dbReference>
<dbReference type="GO" id="GO:0071978">
    <property type="term" value="P:bacterial-type flagellum-dependent swarming motility"/>
    <property type="evidence" value="ECO:0007669"/>
    <property type="project" value="TreeGrafter"/>
</dbReference>
<dbReference type="InterPro" id="IPR011491">
    <property type="entry name" value="FlgE_D2"/>
</dbReference>
<comment type="similarity">
    <text evidence="2 5">Belongs to the flagella basal body rod proteins family.</text>
</comment>
<evidence type="ECO:0000256" key="4">
    <source>
        <dbReference type="ARBA" id="ARBA00023143"/>
    </source>
</evidence>
<evidence type="ECO:0000259" key="7">
    <source>
        <dbReference type="Pfam" id="PF06429"/>
    </source>
</evidence>
<evidence type="ECO:0000256" key="2">
    <source>
        <dbReference type="ARBA" id="ARBA00009677"/>
    </source>
</evidence>
<dbReference type="STRING" id="666681.M301_1708"/>
<dbReference type="GO" id="GO:0009425">
    <property type="term" value="C:bacterial-type flagellum basal body"/>
    <property type="evidence" value="ECO:0007669"/>
    <property type="project" value="UniProtKB-SubCell"/>
</dbReference>
<dbReference type="InterPro" id="IPR020013">
    <property type="entry name" value="Flagellar_FlgE/F/G"/>
</dbReference>
<dbReference type="InterPro" id="IPR019776">
    <property type="entry name" value="Flagellar_basal_body_rod_CS"/>
</dbReference>
<reference evidence="11" key="1">
    <citation type="submission" date="2010-05" db="EMBL/GenBank/DDBJ databases">
        <title>Complete sequence of Methylotenera sp. 301.</title>
        <authorList>
            <person name="Lucas S."/>
            <person name="Copeland A."/>
            <person name="Lapidus A."/>
            <person name="Cheng J.-F."/>
            <person name="Bruce D."/>
            <person name="Goodwin L."/>
            <person name="Pitluck S."/>
            <person name="Clum A."/>
            <person name="Land M."/>
            <person name="Hauser L."/>
            <person name="Kyrpides N."/>
            <person name="Ivanova N."/>
            <person name="Chistoservova L."/>
            <person name="Kalyuzhnaya M."/>
            <person name="Woyke T."/>
        </authorList>
    </citation>
    <scope>NUCLEOTIDE SEQUENCE [LARGE SCALE GENOMIC DNA]</scope>
    <source>
        <strain evidence="11">301</strain>
    </source>
</reference>
<feature type="domain" description="Flagellar hook protein FlgE D2" evidence="8">
    <location>
        <begin position="161"/>
        <end position="303"/>
    </location>
</feature>
<dbReference type="Pfam" id="PF22692">
    <property type="entry name" value="LlgE_F_G_D1"/>
    <property type="match status" value="1"/>
</dbReference>
<dbReference type="Pfam" id="PF00460">
    <property type="entry name" value="Flg_bb_rod"/>
    <property type="match status" value="1"/>
</dbReference>
<evidence type="ECO:0000256" key="3">
    <source>
        <dbReference type="ARBA" id="ARBA00019015"/>
    </source>
</evidence>
<reference evidence="10 11" key="2">
    <citation type="journal article" date="2011" name="J. Bacteriol.">
        <title>Genomes of three methylotrophs from a single niche uncover genetic and metabolic divergence of Methylophilaceae.</title>
        <authorList>
            <person name="Lapidus A."/>
            <person name="Clum A."/>
            <person name="Labutti K."/>
            <person name="Kaluzhnaya M.G."/>
            <person name="Lim S."/>
            <person name="Beck D.A."/>
            <person name="Glavina Del Rio T."/>
            <person name="Nolan M."/>
            <person name="Mavromatis K."/>
            <person name="Huntemann M."/>
            <person name="Lucas S."/>
            <person name="Lidstrom M.E."/>
            <person name="Ivanova N."/>
            <person name="Chistoserdova L."/>
        </authorList>
    </citation>
    <scope>NUCLEOTIDE SEQUENCE [LARGE SCALE GENOMIC DNA]</scope>
    <source>
        <strain evidence="10 11">301</strain>
    </source>
</reference>
<dbReference type="EMBL" id="CP002056">
    <property type="protein sequence ID" value="ADI30088.1"/>
    <property type="molecule type" value="Genomic_DNA"/>
</dbReference>
<evidence type="ECO:0000259" key="6">
    <source>
        <dbReference type="Pfam" id="PF00460"/>
    </source>
</evidence>
<dbReference type="Pfam" id="PF06429">
    <property type="entry name" value="Flg_bbr_C"/>
    <property type="match status" value="1"/>
</dbReference>
<proteinExistence type="inferred from homology"/>
<dbReference type="InterPro" id="IPR010930">
    <property type="entry name" value="Flg_bb/hook_C_dom"/>
</dbReference>
<feature type="domain" description="Flagellar hook protein FlgE/F/G-like D1" evidence="9">
    <location>
        <begin position="83"/>
        <end position="124"/>
    </location>
</feature>
<evidence type="ECO:0000256" key="1">
    <source>
        <dbReference type="ARBA" id="ARBA00004117"/>
    </source>
</evidence>
<dbReference type="InterPro" id="IPR001444">
    <property type="entry name" value="Flag_bb_rod_N"/>
</dbReference>
<dbReference type="Pfam" id="PF07559">
    <property type="entry name" value="FlgE_D2"/>
    <property type="match status" value="1"/>
</dbReference>
<comment type="subcellular location">
    <subcellularLocation>
        <location evidence="1 5">Bacterial flagellum basal body</location>
    </subcellularLocation>
</comment>
<dbReference type="GO" id="GO:0005829">
    <property type="term" value="C:cytosol"/>
    <property type="evidence" value="ECO:0007669"/>
    <property type="project" value="TreeGrafter"/>
</dbReference>
<accession>D7DJ53</accession>
<feature type="domain" description="Flagellar basal body rod protein N-terminal" evidence="6">
    <location>
        <begin position="6"/>
        <end position="33"/>
    </location>
</feature>
<dbReference type="Proteomes" id="UP000000383">
    <property type="component" value="Chromosome"/>
</dbReference>
<dbReference type="InterPro" id="IPR037925">
    <property type="entry name" value="FlgE/F/G-like"/>
</dbReference>
<dbReference type="PANTHER" id="PTHR30435:SF1">
    <property type="entry name" value="FLAGELLAR HOOK PROTEIN FLGE"/>
    <property type="match status" value="1"/>
</dbReference>
<organism evidence="10 11">
    <name type="scientific">Methylotenera versatilis (strain 301)</name>
    <dbReference type="NCBI Taxonomy" id="666681"/>
    <lineage>
        <taxon>Bacteria</taxon>
        <taxon>Pseudomonadati</taxon>
        <taxon>Pseudomonadota</taxon>
        <taxon>Betaproteobacteria</taxon>
        <taxon>Nitrosomonadales</taxon>
        <taxon>Methylophilaceae</taxon>
        <taxon>Methylotenera</taxon>
    </lineage>
</organism>
<evidence type="ECO:0000256" key="5">
    <source>
        <dbReference type="RuleBase" id="RU362116"/>
    </source>
</evidence>